<accession>A0ABQ5IE25</accession>
<sequence>ALDYSSPPLWDDYDDELFDLETINDDTYDDPFDSKEDKIKVSKLFIDELDPPRSSDFLPSLKCDSVFYEDFSEVDALPSTDNEDKVFNPGIIIHENLFEVTIRVTPDKNVKKLSSSNASLILEDFNPPLYELPFHKEVLGSETLLSFSSKNEEKVFNLGILTFKGVHTSLLSELSHRDSKVFKVINIFESPMEIFPFSYGEDIRVLDVLCLHFYPPLPVQIEITVHKELGDRIERAATTASSLEAEQDNDFLNTSHIKFALTENPTIYTSLIQQFWQTASTSTLEDGEVEITATIDGQLKTITEASLRRHLKLEDADGISSLPNSEIFEQLALMGYASDSDKLTFQKGYFSPQWRFLIHTILHCLSPKKTAWEQFSSNIATAIICLATNRTFNFSKMIFEGMVKNLDSRSKFLMYPRFIQILLNKHQRLLLPHKRTYVAPTLTQKLFSNMRRVSKGYTGVNIPLFSSMLVQGPIQQGEGSTVLVESHHIPITTPSTSQPPLSSPSRVPTPPHDSPLPGGHTPGSDEGSMTLTELTVLCTQLSTKVASLEQDLKQTKKGRTSADTEILLDQEEPTELVGDLGSGEKGEKEISTANISVSTASATPEVSTAAENLVYIRRSAEKRKDKGKAIMKEDESVQKKTKKQLEQERLRHEEAIRLQEQINEEERQRIARDAEIAKQLQEEFDRARQEQEVVAEADQAHDIDWSDPAVLRYHAVQNRSFSKAEVRKNMCICLKNQGGYKQSHFKGMKYEDIRPIFERVWDQNQSFVPMDSELEVQRLKRAGQDVVEEPAKRQRTREASGSVQEQTCEEPKAEELSQEQLHQMIMEIYSEDTRKYWKIIRVGGHTEAYQTFDDILKKFDRDDLDKLWNLVKERFKTIEPTEDKARELWVELKRLFEPDDNDTLLKLQRYMHDPLKWLLYDTCGVHHVSTERGYDIYMLMSSYTTSAIFDGSNLMDPAASRIEDLIQKKLEICRLMKLEAMMEERRIFKCWFHHHTTNGHQFTMSNRHQELASLEQTASGKDLSNPLMADTLAIPEQTATGKETPNPFMAAFWFHISNLTIESSNPPPVKAEVPSELPKVSLVNANLKKLKFHLSQFDSVVKKRTTPNARTEAQIPDKVFVITSLKNDLRKLKGKEIVDSAAQTPSAYTIVPGMFKLDLELLAPRSKPTGNKKNDRISQTPSRNMKNKVEAQPRKVNKKNSVVEPIRDVDVKHSLLNQIIEPILWLLIRNLCFDGVHDMCLLDFVKNVNSRVKSAKKHKKQNIWKPTGHVFT</sequence>
<feature type="region of interest" description="Disordered" evidence="1">
    <location>
        <begin position="1165"/>
        <end position="1198"/>
    </location>
</feature>
<gene>
    <name evidence="2" type="ORF">Tco_1093437</name>
</gene>
<evidence type="ECO:0000313" key="2">
    <source>
        <dbReference type="EMBL" id="GJT97919.1"/>
    </source>
</evidence>
<feature type="compositionally biased region" description="Low complexity" evidence="1">
    <location>
        <begin position="490"/>
        <end position="505"/>
    </location>
</feature>
<feature type="non-terminal residue" evidence="2">
    <location>
        <position position="1"/>
    </location>
</feature>
<feature type="region of interest" description="Disordered" evidence="1">
    <location>
        <begin position="490"/>
        <end position="528"/>
    </location>
</feature>
<feature type="region of interest" description="Disordered" evidence="1">
    <location>
        <begin position="626"/>
        <end position="646"/>
    </location>
</feature>
<keyword evidence="3" id="KW-1185">Reference proteome</keyword>
<dbReference type="EMBL" id="BQNB010020625">
    <property type="protein sequence ID" value="GJT97919.1"/>
    <property type="molecule type" value="Genomic_DNA"/>
</dbReference>
<reference evidence="2" key="1">
    <citation type="journal article" date="2022" name="Int. J. Mol. Sci.">
        <title>Draft Genome of Tanacetum Coccineum: Genomic Comparison of Closely Related Tanacetum-Family Plants.</title>
        <authorList>
            <person name="Yamashiro T."/>
            <person name="Shiraishi A."/>
            <person name="Nakayama K."/>
            <person name="Satake H."/>
        </authorList>
    </citation>
    <scope>NUCLEOTIDE SEQUENCE</scope>
</reference>
<dbReference type="Proteomes" id="UP001151760">
    <property type="component" value="Unassembled WGS sequence"/>
</dbReference>
<reference evidence="2" key="2">
    <citation type="submission" date="2022-01" db="EMBL/GenBank/DDBJ databases">
        <authorList>
            <person name="Yamashiro T."/>
            <person name="Shiraishi A."/>
            <person name="Satake H."/>
            <person name="Nakayama K."/>
        </authorList>
    </citation>
    <scope>NUCLEOTIDE SEQUENCE</scope>
</reference>
<protein>
    <submittedName>
        <fullName evidence="2">Uncharacterized protein</fullName>
    </submittedName>
</protein>
<proteinExistence type="predicted"/>
<evidence type="ECO:0000313" key="3">
    <source>
        <dbReference type="Proteomes" id="UP001151760"/>
    </source>
</evidence>
<comment type="caution">
    <text evidence="2">The sequence shown here is derived from an EMBL/GenBank/DDBJ whole genome shotgun (WGS) entry which is preliminary data.</text>
</comment>
<evidence type="ECO:0000256" key="1">
    <source>
        <dbReference type="SAM" id="MobiDB-lite"/>
    </source>
</evidence>
<name>A0ABQ5IE25_9ASTR</name>
<organism evidence="2 3">
    <name type="scientific">Tanacetum coccineum</name>
    <dbReference type="NCBI Taxonomy" id="301880"/>
    <lineage>
        <taxon>Eukaryota</taxon>
        <taxon>Viridiplantae</taxon>
        <taxon>Streptophyta</taxon>
        <taxon>Embryophyta</taxon>
        <taxon>Tracheophyta</taxon>
        <taxon>Spermatophyta</taxon>
        <taxon>Magnoliopsida</taxon>
        <taxon>eudicotyledons</taxon>
        <taxon>Gunneridae</taxon>
        <taxon>Pentapetalae</taxon>
        <taxon>asterids</taxon>
        <taxon>campanulids</taxon>
        <taxon>Asterales</taxon>
        <taxon>Asteraceae</taxon>
        <taxon>Asteroideae</taxon>
        <taxon>Anthemideae</taxon>
        <taxon>Anthemidinae</taxon>
        <taxon>Tanacetum</taxon>
    </lineage>
</organism>